<dbReference type="InterPro" id="IPR004101">
    <property type="entry name" value="Mur_ligase_C"/>
</dbReference>
<evidence type="ECO:0000313" key="24">
    <source>
        <dbReference type="EMBL" id="SDZ50502.1"/>
    </source>
</evidence>
<keyword evidence="25" id="KW-1185">Reference proteome</keyword>
<evidence type="ECO:0000256" key="7">
    <source>
        <dbReference type="ARBA" id="ARBA00019357"/>
    </source>
</evidence>
<dbReference type="EC" id="6.3.2.17" evidence="6"/>
<evidence type="ECO:0000256" key="16">
    <source>
        <dbReference type="ARBA" id="ARBA00032510"/>
    </source>
</evidence>
<evidence type="ECO:0000256" key="11">
    <source>
        <dbReference type="ARBA" id="ARBA00022840"/>
    </source>
</evidence>
<dbReference type="InterPro" id="IPR036615">
    <property type="entry name" value="Mur_ligase_C_dom_sf"/>
</dbReference>
<dbReference type="Proteomes" id="UP000199663">
    <property type="component" value="Unassembled WGS sequence"/>
</dbReference>
<evidence type="ECO:0000259" key="22">
    <source>
        <dbReference type="Pfam" id="PF02875"/>
    </source>
</evidence>
<name>A0A1H3TJK3_9BACT</name>
<comment type="pathway">
    <text evidence="3">Cofactor biosynthesis; tetrahydrofolylpolyglutamate biosynthesis.</text>
</comment>
<comment type="catalytic activity">
    <reaction evidence="17">
        <text>(6S)-5,6,7,8-tetrahydrofolyl-(gamma-L-Glu)(n) + L-glutamate + ATP = (6S)-5,6,7,8-tetrahydrofolyl-(gamma-L-Glu)(n+1) + ADP + phosphate + H(+)</text>
        <dbReference type="Rhea" id="RHEA:10580"/>
        <dbReference type="Rhea" id="RHEA-COMP:14738"/>
        <dbReference type="Rhea" id="RHEA-COMP:14740"/>
        <dbReference type="ChEBI" id="CHEBI:15378"/>
        <dbReference type="ChEBI" id="CHEBI:29985"/>
        <dbReference type="ChEBI" id="CHEBI:30616"/>
        <dbReference type="ChEBI" id="CHEBI:43474"/>
        <dbReference type="ChEBI" id="CHEBI:141005"/>
        <dbReference type="ChEBI" id="CHEBI:456216"/>
        <dbReference type="EC" id="6.3.2.17"/>
    </reaction>
</comment>
<dbReference type="RefSeq" id="WP_019600067.1">
    <property type="nucleotide sequence ID" value="NZ_FNQC01000018.1"/>
</dbReference>
<evidence type="ECO:0000256" key="6">
    <source>
        <dbReference type="ARBA" id="ARBA00013025"/>
    </source>
</evidence>
<dbReference type="PANTHER" id="PTHR11136:SF0">
    <property type="entry name" value="DIHYDROFOLATE SYNTHETASE-RELATED"/>
    <property type="match status" value="1"/>
</dbReference>
<evidence type="ECO:0000256" key="17">
    <source>
        <dbReference type="ARBA" id="ARBA00047493"/>
    </source>
</evidence>
<dbReference type="Gene3D" id="3.90.190.20">
    <property type="entry name" value="Mur ligase, C-terminal domain"/>
    <property type="match status" value="1"/>
</dbReference>
<comment type="caution">
    <text evidence="24">The sequence shown here is derived from an EMBL/GenBank/DDBJ whole genome shotgun (WGS) entry which is preliminary data.</text>
</comment>
<evidence type="ECO:0000259" key="23">
    <source>
        <dbReference type="Pfam" id="PF08245"/>
    </source>
</evidence>
<keyword evidence="9" id="KW-0479">Metal-binding</keyword>
<dbReference type="NCBIfam" id="TIGR01499">
    <property type="entry name" value="folC"/>
    <property type="match status" value="1"/>
</dbReference>
<dbReference type="Pfam" id="PF02875">
    <property type="entry name" value="Mur_ligase_C"/>
    <property type="match status" value="1"/>
</dbReference>
<comment type="catalytic activity">
    <reaction evidence="18">
        <text>10-formyltetrahydrofolyl-(gamma-L-Glu)(n) + L-glutamate + ATP = 10-formyltetrahydrofolyl-(gamma-L-Glu)(n+1) + ADP + phosphate + H(+)</text>
        <dbReference type="Rhea" id="RHEA:51904"/>
        <dbReference type="Rhea" id="RHEA-COMP:13088"/>
        <dbReference type="Rhea" id="RHEA-COMP:14300"/>
        <dbReference type="ChEBI" id="CHEBI:15378"/>
        <dbReference type="ChEBI" id="CHEBI:29985"/>
        <dbReference type="ChEBI" id="CHEBI:30616"/>
        <dbReference type="ChEBI" id="CHEBI:43474"/>
        <dbReference type="ChEBI" id="CHEBI:134413"/>
        <dbReference type="ChEBI" id="CHEBI:456216"/>
        <dbReference type="EC" id="6.3.2.17"/>
    </reaction>
</comment>
<evidence type="ECO:0000256" key="1">
    <source>
        <dbReference type="ARBA" id="ARBA00002714"/>
    </source>
</evidence>
<keyword evidence="11 21" id="KW-0067">ATP-binding</keyword>
<evidence type="ECO:0000256" key="19">
    <source>
        <dbReference type="ARBA" id="ARBA00049035"/>
    </source>
</evidence>
<dbReference type="EMBL" id="FNQC01000018">
    <property type="protein sequence ID" value="SDZ50502.1"/>
    <property type="molecule type" value="Genomic_DNA"/>
</dbReference>
<sequence length="430" mass="48112">MDYPQTLDYLFNALPMFQRIGGAAFKKDLSNTLALCDLLGNPQNQFKSIHIAGTNGKGSSSHAIASILQEAGFKVGLYTSPHLKSFTERIKINGNEIPEEEVVEFVAKNKQFFEEKQPSFFEMTVGMAFWHFAKEKVDYAVVEVGMGGKFDSTNIIHPILCLITNIGYDHMQFLGNTLPEIAGEKAGIIKENVPVVISQRQEETSLVFIEKAKAMNAPLYFSEYFYYVEKQKDSPIHINSLFKVLKDGKPDFLEMDLHGNYQAKNLAGILKATDVLQNMGISIEEIHVKNGLRNIVKNTGLKGRWQTIQEHPRVICDTGHNEDGIKYIVEQIAEVPYDHLFMVIGMVNDKDVSKVLSLLPKKAEYFFCQAKIPRAMQADVLYEHATKQGLIGKVVNDVNEAIGIAKARANKNDLIFIGGSTFVVAEVNDL</sequence>
<dbReference type="PROSITE" id="PS01012">
    <property type="entry name" value="FOLYLPOLYGLU_SYNT_2"/>
    <property type="match status" value="1"/>
</dbReference>
<dbReference type="InterPro" id="IPR001645">
    <property type="entry name" value="Folylpolyglutamate_synth"/>
</dbReference>
<evidence type="ECO:0000256" key="14">
    <source>
        <dbReference type="ARBA" id="ARBA00030048"/>
    </source>
</evidence>
<dbReference type="InterPro" id="IPR018109">
    <property type="entry name" value="Folylpolyglutamate_synth_CS"/>
</dbReference>
<dbReference type="PROSITE" id="PS01011">
    <property type="entry name" value="FOLYLPOLYGLU_SYNT_1"/>
    <property type="match status" value="1"/>
</dbReference>
<comment type="catalytic activity">
    <reaction evidence="20">
        <text>7,8-dihydropteroate + L-glutamate + ATP = 7,8-dihydrofolate + ADP + phosphate + H(+)</text>
        <dbReference type="Rhea" id="RHEA:23584"/>
        <dbReference type="ChEBI" id="CHEBI:15378"/>
        <dbReference type="ChEBI" id="CHEBI:17839"/>
        <dbReference type="ChEBI" id="CHEBI:29985"/>
        <dbReference type="ChEBI" id="CHEBI:30616"/>
        <dbReference type="ChEBI" id="CHEBI:43474"/>
        <dbReference type="ChEBI" id="CHEBI:57451"/>
        <dbReference type="ChEBI" id="CHEBI:456216"/>
        <dbReference type="EC" id="6.3.2.12"/>
    </reaction>
</comment>
<evidence type="ECO:0000256" key="5">
    <source>
        <dbReference type="ARBA" id="ARBA00013023"/>
    </source>
</evidence>
<evidence type="ECO:0000256" key="18">
    <source>
        <dbReference type="ARBA" id="ARBA00047808"/>
    </source>
</evidence>
<feature type="domain" description="Mur ligase central" evidence="23">
    <location>
        <begin position="51"/>
        <end position="267"/>
    </location>
</feature>
<dbReference type="EC" id="6.3.2.12" evidence="5"/>
<evidence type="ECO:0000256" key="13">
    <source>
        <dbReference type="ARBA" id="ARBA00022909"/>
    </source>
</evidence>
<evidence type="ECO:0000256" key="15">
    <source>
        <dbReference type="ARBA" id="ARBA00030592"/>
    </source>
</evidence>
<evidence type="ECO:0000256" key="4">
    <source>
        <dbReference type="ARBA" id="ARBA00008276"/>
    </source>
</evidence>
<evidence type="ECO:0000256" key="9">
    <source>
        <dbReference type="ARBA" id="ARBA00022723"/>
    </source>
</evidence>
<evidence type="ECO:0000256" key="21">
    <source>
        <dbReference type="PIRNR" id="PIRNR001563"/>
    </source>
</evidence>
<keyword evidence="13" id="KW-0289">Folate biosynthesis</keyword>
<gene>
    <name evidence="24" type="ORF">SAMN05444412_11857</name>
</gene>
<comment type="catalytic activity">
    <reaction evidence="19">
        <text>(6R)-5,10-methylenetetrahydrofolyl-(gamma-L-Glu)(n) + L-glutamate + ATP = (6R)-5,10-methylenetetrahydrofolyl-(gamma-L-Glu)(n+1) + ADP + phosphate + H(+)</text>
        <dbReference type="Rhea" id="RHEA:51912"/>
        <dbReference type="Rhea" id="RHEA-COMP:13257"/>
        <dbReference type="Rhea" id="RHEA-COMP:13258"/>
        <dbReference type="ChEBI" id="CHEBI:15378"/>
        <dbReference type="ChEBI" id="CHEBI:29985"/>
        <dbReference type="ChEBI" id="CHEBI:30616"/>
        <dbReference type="ChEBI" id="CHEBI:43474"/>
        <dbReference type="ChEBI" id="CHEBI:136572"/>
        <dbReference type="ChEBI" id="CHEBI:456216"/>
        <dbReference type="EC" id="6.3.2.17"/>
    </reaction>
</comment>
<comment type="function">
    <text evidence="1">Functions in two distinct reactions of the de novo folate biosynthetic pathway. Catalyzes the addition of a glutamate residue to dihydropteroate (7,8-dihydropteroate or H2Pte) to form dihydrofolate (7,8-dihydrofolate monoglutamate or H2Pte-Glu). Also catalyzes successive additions of L-glutamate to tetrahydrofolate or 10-formyltetrahydrofolate or 5,10-methylenetetrahydrofolate, leading to folylpolyglutamate derivatives.</text>
</comment>
<evidence type="ECO:0000256" key="2">
    <source>
        <dbReference type="ARBA" id="ARBA00004799"/>
    </source>
</evidence>
<dbReference type="PIRSF" id="PIRSF001563">
    <property type="entry name" value="Folylpolyglu_synth"/>
    <property type="match status" value="1"/>
</dbReference>
<dbReference type="PANTHER" id="PTHR11136">
    <property type="entry name" value="FOLYLPOLYGLUTAMATE SYNTHASE-RELATED"/>
    <property type="match status" value="1"/>
</dbReference>
<organism evidence="24 25">
    <name type="scientific">Rhodonellum ikkaensis</name>
    <dbReference type="NCBI Taxonomy" id="336829"/>
    <lineage>
        <taxon>Bacteria</taxon>
        <taxon>Pseudomonadati</taxon>
        <taxon>Bacteroidota</taxon>
        <taxon>Cytophagia</taxon>
        <taxon>Cytophagales</taxon>
        <taxon>Cytophagaceae</taxon>
        <taxon>Rhodonellum</taxon>
    </lineage>
</organism>
<evidence type="ECO:0000256" key="20">
    <source>
        <dbReference type="ARBA" id="ARBA00049161"/>
    </source>
</evidence>
<accession>A0A1H3TJK3</accession>
<comment type="similarity">
    <text evidence="4 21">Belongs to the folylpolyglutamate synthase family.</text>
</comment>
<dbReference type="Gene3D" id="3.40.1190.10">
    <property type="entry name" value="Mur-like, catalytic domain"/>
    <property type="match status" value="1"/>
</dbReference>
<evidence type="ECO:0000313" key="25">
    <source>
        <dbReference type="Proteomes" id="UP000199663"/>
    </source>
</evidence>
<protein>
    <recommendedName>
        <fullName evidence="7">Dihydrofolate synthase/folylpolyglutamate synthase</fullName>
        <ecNumber evidence="5">6.3.2.12</ecNumber>
        <ecNumber evidence="6">6.3.2.17</ecNumber>
    </recommendedName>
    <alternativeName>
        <fullName evidence="16">Folylpoly-gamma-glutamate synthetase-dihydrofolate synthetase</fullName>
    </alternativeName>
    <alternativeName>
        <fullName evidence="14">Folylpolyglutamate synthetase</fullName>
    </alternativeName>
    <alternativeName>
        <fullName evidence="15">Tetrahydrofolylpolyglutamate synthase</fullName>
    </alternativeName>
</protein>
<dbReference type="InterPro" id="IPR013221">
    <property type="entry name" value="Mur_ligase_cen"/>
</dbReference>
<evidence type="ECO:0000256" key="10">
    <source>
        <dbReference type="ARBA" id="ARBA00022741"/>
    </source>
</evidence>
<dbReference type="SUPFAM" id="SSF53623">
    <property type="entry name" value="MurD-like peptide ligases, catalytic domain"/>
    <property type="match status" value="1"/>
</dbReference>
<feature type="domain" description="Mur ligase C-terminal" evidence="22">
    <location>
        <begin position="303"/>
        <end position="420"/>
    </location>
</feature>
<proteinExistence type="inferred from homology"/>
<dbReference type="SUPFAM" id="SSF53244">
    <property type="entry name" value="MurD-like peptide ligases, peptide-binding domain"/>
    <property type="match status" value="1"/>
</dbReference>
<dbReference type="Pfam" id="PF08245">
    <property type="entry name" value="Mur_ligase_M"/>
    <property type="match status" value="1"/>
</dbReference>
<keyword evidence="10 21" id="KW-0547">Nucleotide-binding</keyword>
<comment type="pathway">
    <text evidence="2">Cofactor biosynthesis; tetrahydrofolate biosynthesis; 7,8-dihydrofolate from 2-amino-4-hydroxy-6-hydroxymethyl-7,8-dihydropteridine diphosphate and 4-aminobenzoate: step 2/2.</text>
</comment>
<dbReference type="InterPro" id="IPR036565">
    <property type="entry name" value="Mur-like_cat_sf"/>
</dbReference>
<keyword evidence="8 21" id="KW-0436">Ligase</keyword>
<keyword evidence="12" id="KW-0460">Magnesium</keyword>
<evidence type="ECO:0000256" key="12">
    <source>
        <dbReference type="ARBA" id="ARBA00022842"/>
    </source>
</evidence>
<reference evidence="24 25" key="1">
    <citation type="submission" date="2016-10" db="EMBL/GenBank/DDBJ databases">
        <authorList>
            <person name="Varghese N."/>
            <person name="Submissions S."/>
        </authorList>
    </citation>
    <scope>NUCLEOTIDE SEQUENCE [LARGE SCALE GENOMIC DNA]</scope>
    <source>
        <strain evidence="24 25">DSM 17997</strain>
    </source>
</reference>
<evidence type="ECO:0000256" key="8">
    <source>
        <dbReference type="ARBA" id="ARBA00022598"/>
    </source>
</evidence>
<evidence type="ECO:0000256" key="3">
    <source>
        <dbReference type="ARBA" id="ARBA00005150"/>
    </source>
</evidence>